<reference evidence="5 6" key="1">
    <citation type="submission" date="2019-04" db="EMBL/GenBank/DDBJ databases">
        <title>Phreatobacter aquaticus sp. nov.</title>
        <authorList>
            <person name="Choi A."/>
        </authorList>
    </citation>
    <scope>NUCLEOTIDE SEQUENCE [LARGE SCALE GENOMIC DNA]</scope>
    <source>
        <strain evidence="5 6">KCTC 52518</strain>
    </source>
</reference>
<evidence type="ECO:0000259" key="4">
    <source>
        <dbReference type="PROSITE" id="PS50887"/>
    </source>
</evidence>
<dbReference type="Gene3D" id="3.30.70.270">
    <property type="match status" value="1"/>
</dbReference>
<dbReference type="CDD" id="cd00130">
    <property type="entry name" value="PAS"/>
    <property type="match status" value="1"/>
</dbReference>
<feature type="region of interest" description="Disordered" evidence="3">
    <location>
        <begin position="496"/>
        <end position="515"/>
    </location>
</feature>
<dbReference type="EC" id="2.7.7.65" evidence="1"/>
<dbReference type="GO" id="GO:0052621">
    <property type="term" value="F:diguanylate cyclase activity"/>
    <property type="evidence" value="ECO:0007669"/>
    <property type="project" value="UniProtKB-EC"/>
</dbReference>
<dbReference type="KEGG" id="pstg:E8M01_22070"/>
<protein>
    <recommendedName>
        <fullName evidence="1">diguanylate cyclase</fullName>
        <ecNumber evidence="1">2.7.7.65</ecNumber>
    </recommendedName>
</protein>
<dbReference type="PROSITE" id="PS50887">
    <property type="entry name" value="GGDEF"/>
    <property type="match status" value="1"/>
</dbReference>
<gene>
    <name evidence="5" type="ORF">E8M01_22070</name>
</gene>
<dbReference type="InterPro" id="IPR000014">
    <property type="entry name" value="PAS"/>
</dbReference>
<dbReference type="SUPFAM" id="SSF55785">
    <property type="entry name" value="PYP-like sensor domain (PAS domain)"/>
    <property type="match status" value="1"/>
</dbReference>
<dbReference type="CDD" id="cd01949">
    <property type="entry name" value="GGDEF"/>
    <property type="match status" value="1"/>
</dbReference>
<dbReference type="Pfam" id="PF00990">
    <property type="entry name" value="GGDEF"/>
    <property type="match status" value="1"/>
</dbReference>
<organism evidence="5 6">
    <name type="scientific">Phreatobacter stygius</name>
    <dbReference type="NCBI Taxonomy" id="1940610"/>
    <lineage>
        <taxon>Bacteria</taxon>
        <taxon>Pseudomonadati</taxon>
        <taxon>Pseudomonadota</taxon>
        <taxon>Alphaproteobacteria</taxon>
        <taxon>Hyphomicrobiales</taxon>
        <taxon>Phreatobacteraceae</taxon>
        <taxon>Phreatobacter</taxon>
    </lineage>
</organism>
<evidence type="ECO:0000256" key="3">
    <source>
        <dbReference type="SAM" id="MobiDB-lite"/>
    </source>
</evidence>
<sequence length="515" mass="55899">MYREIHEIGIEERAHAPAIPRLLAAWTALHERYGYAPFDPFDPQGLGSDADDLIVLVPLGDDDYVYVHQGATIRAAVGLDMTGRRTSDVAGATGSFFREVYARVLADKKALFTLHRGAVASEVHLWERLLLPCRDSDGSDVIVVFSKAREFRDDLLSAILDASLDGILAVRLRRGPDGGPIDGDLIAANRRAAQFLGRPVEDLIDCRLLEAFPGVIETGIWDRCVVVAETRASAEFVVSYRHDGVDGWFEAAVAPLGDGFMINFADITARKQAEDAAELKQLEFAAANQALKSEIARRQALETELNRLAAIDPLTGTLNRRALTEGLQKALSLAERYAHAVSVFLVDLDHFKAVNDTYGHAGGDAVLRQVALNLAHGLREDVDLVGRLGGEEFVVVLPYAGTDEAATAAERVRAAVARSEIPHEGRTIRCTASFGIAAWDGRETLDRLLSRADHALYRAKAAGRNVVLVDDGHWSGLAAGADLDVALAPGADVVPFQPRARRGTRPRRKAPTDQS</sequence>
<dbReference type="InterPro" id="IPR035965">
    <property type="entry name" value="PAS-like_dom_sf"/>
</dbReference>
<name>A0A4D7AYY2_9HYPH</name>
<dbReference type="FunFam" id="3.30.70.270:FF:000001">
    <property type="entry name" value="Diguanylate cyclase domain protein"/>
    <property type="match status" value="1"/>
</dbReference>
<accession>A0A4D7AYY2</accession>
<dbReference type="InterPro" id="IPR043128">
    <property type="entry name" value="Rev_trsase/Diguanyl_cyclase"/>
</dbReference>
<evidence type="ECO:0000256" key="2">
    <source>
        <dbReference type="ARBA" id="ARBA00034247"/>
    </source>
</evidence>
<dbReference type="Proteomes" id="UP000298781">
    <property type="component" value="Chromosome"/>
</dbReference>
<dbReference type="PANTHER" id="PTHR45138:SF9">
    <property type="entry name" value="DIGUANYLATE CYCLASE DGCM-RELATED"/>
    <property type="match status" value="1"/>
</dbReference>
<dbReference type="RefSeq" id="WP_136962124.1">
    <property type="nucleotide sequence ID" value="NZ_CP039690.1"/>
</dbReference>
<proteinExistence type="predicted"/>
<dbReference type="PANTHER" id="PTHR45138">
    <property type="entry name" value="REGULATORY COMPONENTS OF SENSORY TRANSDUCTION SYSTEM"/>
    <property type="match status" value="1"/>
</dbReference>
<dbReference type="InterPro" id="IPR000160">
    <property type="entry name" value="GGDEF_dom"/>
</dbReference>
<evidence type="ECO:0000313" key="5">
    <source>
        <dbReference type="EMBL" id="QCI66684.1"/>
    </source>
</evidence>
<evidence type="ECO:0000313" key="6">
    <source>
        <dbReference type="Proteomes" id="UP000298781"/>
    </source>
</evidence>
<dbReference type="Gene3D" id="3.30.450.20">
    <property type="entry name" value="PAS domain"/>
    <property type="match status" value="1"/>
</dbReference>
<feature type="domain" description="GGDEF" evidence="4">
    <location>
        <begin position="339"/>
        <end position="472"/>
    </location>
</feature>
<comment type="catalytic activity">
    <reaction evidence="2">
        <text>2 GTP = 3',3'-c-di-GMP + 2 diphosphate</text>
        <dbReference type="Rhea" id="RHEA:24898"/>
        <dbReference type="ChEBI" id="CHEBI:33019"/>
        <dbReference type="ChEBI" id="CHEBI:37565"/>
        <dbReference type="ChEBI" id="CHEBI:58805"/>
        <dbReference type="EC" id="2.7.7.65"/>
    </reaction>
</comment>
<feature type="compositionally biased region" description="Basic residues" evidence="3">
    <location>
        <begin position="499"/>
        <end position="509"/>
    </location>
</feature>
<dbReference type="Pfam" id="PF08448">
    <property type="entry name" value="PAS_4"/>
    <property type="match status" value="1"/>
</dbReference>
<keyword evidence="6" id="KW-1185">Reference proteome</keyword>
<dbReference type="SMART" id="SM00267">
    <property type="entry name" value="GGDEF"/>
    <property type="match status" value="1"/>
</dbReference>
<dbReference type="InterPro" id="IPR029787">
    <property type="entry name" value="Nucleotide_cyclase"/>
</dbReference>
<dbReference type="InterPro" id="IPR013656">
    <property type="entry name" value="PAS_4"/>
</dbReference>
<dbReference type="EMBL" id="CP039690">
    <property type="protein sequence ID" value="QCI66684.1"/>
    <property type="molecule type" value="Genomic_DNA"/>
</dbReference>
<dbReference type="SUPFAM" id="SSF55073">
    <property type="entry name" value="Nucleotide cyclase"/>
    <property type="match status" value="1"/>
</dbReference>
<dbReference type="InterPro" id="IPR050469">
    <property type="entry name" value="Diguanylate_Cyclase"/>
</dbReference>
<dbReference type="AlphaFoldDB" id="A0A4D7AYY2"/>
<dbReference type="NCBIfam" id="TIGR00254">
    <property type="entry name" value="GGDEF"/>
    <property type="match status" value="1"/>
</dbReference>
<dbReference type="OrthoDB" id="9812260at2"/>
<evidence type="ECO:0000256" key="1">
    <source>
        <dbReference type="ARBA" id="ARBA00012528"/>
    </source>
</evidence>